<comment type="subunit">
    <text evidence="4">The accessory proteins ExbB and ExbD seem to form a complex with TonB.</text>
</comment>
<dbReference type="Gene3D" id="3.30.420.270">
    <property type="match status" value="1"/>
</dbReference>
<dbReference type="GO" id="GO:0022857">
    <property type="term" value="F:transmembrane transporter activity"/>
    <property type="evidence" value="ECO:0007669"/>
    <property type="project" value="InterPro"/>
</dbReference>
<keyword evidence="6" id="KW-1003">Cell membrane</keyword>
<name>A0A418NTF1_9SPHN</name>
<organism evidence="13 14">
    <name type="scientific">Aurantiacibacter zhengii</name>
    <dbReference type="NCBI Taxonomy" id="2307003"/>
    <lineage>
        <taxon>Bacteria</taxon>
        <taxon>Pseudomonadati</taxon>
        <taxon>Pseudomonadota</taxon>
        <taxon>Alphaproteobacteria</taxon>
        <taxon>Sphingomonadales</taxon>
        <taxon>Erythrobacteraceae</taxon>
        <taxon>Aurantiacibacter</taxon>
    </lineage>
</organism>
<dbReference type="PANTHER" id="PTHR30558:SF12">
    <property type="entry name" value="BIOPOLYMER TRANSPORT PROTEIN EXBD"/>
    <property type="match status" value="1"/>
</dbReference>
<accession>A0A418NTF1</accession>
<evidence type="ECO:0000256" key="1">
    <source>
        <dbReference type="ARBA" id="ARBA00003540"/>
    </source>
</evidence>
<keyword evidence="5 12" id="KW-0813">Transport</keyword>
<sequence>MNITPLIDVLLVLLVMLILSIPIAAHRLDVDLPGPDPRALTDYEAVALVVQQNGAVLWNGEAVSHGELDTRLAAAAAQPEMPVIRFEPEANASYEASVNVINAVADAKLDKFAFVGNERYREFGAD</sequence>
<keyword evidence="11" id="KW-0472">Membrane</keyword>
<reference evidence="13 14" key="1">
    <citation type="submission" date="2018-08" db="EMBL/GenBank/DDBJ databases">
        <title>Erythrobacter zhengii sp.nov., a bacterium isolated from deep-sea sediment.</title>
        <authorList>
            <person name="Fang C."/>
            <person name="Wu Y.-H."/>
            <person name="Sun C."/>
            <person name="Wang H."/>
            <person name="Cheng H."/>
            <person name="Meng F.-X."/>
            <person name="Wang C.-S."/>
            <person name="Xu X.-W."/>
        </authorList>
    </citation>
    <scope>NUCLEOTIDE SEQUENCE [LARGE SCALE GENOMIC DNA]</scope>
    <source>
        <strain evidence="13 14">V18</strain>
    </source>
</reference>
<keyword evidence="10" id="KW-1133">Transmembrane helix</keyword>
<dbReference type="Proteomes" id="UP000286576">
    <property type="component" value="Unassembled WGS sequence"/>
</dbReference>
<evidence type="ECO:0000256" key="2">
    <source>
        <dbReference type="ARBA" id="ARBA00004249"/>
    </source>
</evidence>
<gene>
    <name evidence="13" type="ORF">D2V07_08000</name>
</gene>
<protein>
    <submittedName>
        <fullName evidence="13">Biopolymer transporter ExbD</fullName>
    </submittedName>
</protein>
<keyword evidence="9 12" id="KW-0653">Protein transport</keyword>
<evidence type="ECO:0000313" key="13">
    <source>
        <dbReference type="EMBL" id="RIV86915.1"/>
    </source>
</evidence>
<evidence type="ECO:0000256" key="6">
    <source>
        <dbReference type="ARBA" id="ARBA00022475"/>
    </source>
</evidence>
<keyword evidence="7" id="KW-0997">Cell inner membrane</keyword>
<evidence type="ECO:0000256" key="11">
    <source>
        <dbReference type="ARBA" id="ARBA00023136"/>
    </source>
</evidence>
<comment type="subcellular location">
    <subcellularLocation>
        <location evidence="2">Cell inner membrane</location>
        <topology evidence="2">Single-pass type II membrane protein</topology>
    </subcellularLocation>
    <subcellularLocation>
        <location evidence="12">Cell membrane</location>
        <topology evidence="12">Single-pass type II membrane protein</topology>
    </subcellularLocation>
</comment>
<evidence type="ECO:0000256" key="5">
    <source>
        <dbReference type="ARBA" id="ARBA00022448"/>
    </source>
</evidence>
<comment type="similarity">
    <text evidence="3 12">Belongs to the ExbD/TolR family.</text>
</comment>
<comment type="caution">
    <text evidence="13">The sequence shown here is derived from an EMBL/GenBank/DDBJ whole genome shotgun (WGS) entry which is preliminary data.</text>
</comment>
<dbReference type="EMBL" id="QXFL01000003">
    <property type="protein sequence ID" value="RIV86915.1"/>
    <property type="molecule type" value="Genomic_DNA"/>
</dbReference>
<evidence type="ECO:0000313" key="14">
    <source>
        <dbReference type="Proteomes" id="UP000286576"/>
    </source>
</evidence>
<dbReference type="OrthoDB" id="9798629at2"/>
<evidence type="ECO:0000256" key="8">
    <source>
        <dbReference type="ARBA" id="ARBA00022692"/>
    </source>
</evidence>
<evidence type="ECO:0000256" key="10">
    <source>
        <dbReference type="ARBA" id="ARBA00022989"/>
    </source>
</evidence>
<keyword evidence="14" id="KW-1185">Reference proteome</keyword>
<dbReference type="Pfam" id="PF02472">
    <property type="entry name" value="ExbD"/>
    <property type="match status" value="1"/>
</dbReference>
<dbReference type="GO" id="GO:0015031">
    <property type="term" value="P:protein transport"/>
    <property type="evidence" value="ECO:0007669"/>
    <property type="project" value="UniProtKB-KW"/>
</dbReference>
<evidence type="ECO:0000256" key="4">
    <source>
        <dbReference type="ARBA" id="ARBA00011471"/>
    </source>
</evidence>
<evidence type="ECO:0000256" key="9">
    <source>
        <dbReference type="ARBA" id="ARBA00022927"/>
    </source>
</evidence>
<dbReference type="GO" id="GO:0005886">
    <property type="term" value="C:plasma membrane"/>
    <property type="evidence" value="ECO:0007669"/>
    <property type="project" value="UniProtKB-SubCell"/>
</dbReference>
<evidence type="ECO:0000256" key="3">
    <source>
        <dbReference type="ARBA" id="ARBA00005811"/>
    </source>
</evidence>
<dbReference type="PANTHER" id="PTHR30558">
    <property type="entry name" value="EXBD MEMBRANE COMPONENT OF PMF-DRIVEN MACROMOLECULE IMPORT SYSTEM"/>
    <property type="match status" value="1"/>
</dbReference>
<evidence type="ECO:0000256" key="12">
    <source>
        <dbReference type="RuleBase" id="RU003879"/>
    </source>
</evidence>
<proteinExistence type="inferred from homology"/>
<comment type="function">
    <text evidence="1">Involved in the TonB-dependent energy-dependent transport of various receptor-bound substrates.</text>
</comment>
<dbReference type="AlphaFoldDB" id="A0A418NTF1"/>
<dbReference type="InterPro" id="IPR003400">
    <property type="entry name" value="ExbD"/>
</dbReference>
<keyword evidence="8 12" id="KW-0812">Transmembrane</keyword>
<evidence type="ECO:0000256" key="7">
    <source>
        <dbReference type="ARBA" id="ARBA00022519"/>
    </source>
</evidence>